<dbReference type="GeneID" id="1209113"/>
<sequence>MSRSSPSLSSNLSIPLLPDEEENYPTEGMLRKARGINRIITTTGMVSLGLLAGLITHHSLEDKGWPLPLSILADMISFGTAIVGKVAIVLFFNQATALEGFKKICRKQLPDYFRLVEKSVREKLQWSVNFLLSVNSSFFWAGLVEVSFKKSGDLLIEFDTKTTRFMGSQLKQWYIYLPFVLSSLYANMVAWPSAHSSGYEQKKALLNWLRQRPWKPNEKEEKLKEVNFHVRNTHRRVLGELKNIIEGDDRSPVINRLLEIENSDQREPDDFHQSTLVKVDRLLALEPYELRQKYLGKSDKKYIPLSSKQFFIKHALALLTTGTSIYGFFNVIGLSHAVWKNWNAEGLSRYGAGYLAYYSMAEIVMLTVYPMFCNLFDVARQGIDPYVFSRRKLAFIISMVSFVGVFGGLANAEQSYLDGESLYDVINADISSFFVDAFSIYMVFKSAFESKIKESPATDSITLLKHQFLKLQLLGNEACALDTNDDTAALLEKFEEEENDNAEHRRSCPCVIL</sequence>
<gene>
    <name evidence="2" type="ordered locus">CBU_1209</name>
</gene>
<dbReference type="RefSeq" id="NP_820204.2">
    <property type="nucleotide sequence ID" value="NC_002971.4"/>
</dbReference>
<dbReference type="EnsemblBacteria" id="AAO90718">
    <property type="protein sequence ID" value="AAO90718"/>
    <property type="gene ID" value="CBU_1209"/>
</dbReference>
<feature type="transmembrane region" description="Helical" evidence="1">
    <location>
        <begin position="173"/>
        <end position="194"/>
    </location>
</feature>
<feature type="transmembrane region" description="Helical" evidence="1">
    <location>
        <begin position="124"/>
        <end position="143"/>
    </location>
</feature>
<dbReference type="PATRIC" id="fig|227377.7.peg.1203"/>
<reference evidence="2 3" key="1">
    <citation type="journal article" date="2003" name="Proc. Natl. Acad. Sci. U.S.A.">
        <title>Complete genome sequence of the Q-fever pathogen, Coxiella burnetii.</title>
        <authorList>
            <person name="Seshadri R."/>
            <person name="Paulsen I.T."/>
            <person name="Eisen J.A."/>
            <person name="Read T.D."/>
            <person name="Nelson K.E."/>
            <person name="Nelson W.C."/>
            <person name="Ward N.L."/>
            <person name="Tettelin H."/>
            <person name="Davidsen T.M."/>
            <person name="Beanan M.J."/>
            <person name="Deboy R.T."/>
            <person name="Daugherty S.C."/>
            <person name="Brinkac L.M."/>
            <person name="Madupu R."/>
            <person name="Dodson R.J."/>
            <person name="Khouri H.M."/>
            <person name="Lee K.H."/>
            <person name="Carty H.A."/>
            <person name="Scanlan D."/>
            <person name="Heinzen R.A."/>
            <person name="Thompson H.A."/>
            <person name="Samuel J.E."/>
            <person name="Fraser C.M."/>
            <person name="Heidelberg J.F."/>
        </authorList>
    </citation>
    <scope>NUCLEOTIDE SEQUENCE [LARGE SCALE GENOMIC DNA]</scope>
    <source>
        <strain evidence="3">RSA 493 / Nine Mile phase I</strain>
    </source>
</reference>
<keyword evidence="1" id="KW-0472">Membrane</keyword>
<feature type="transmembrane region" description="Helical" evidence="1">
    <location>
        <begin position="39"/>
        <end position="57"/>
    </location>
</feature>
<keyword evidence="1" id="KW-1133">Transmembrane helix</keyword>
<dbReference type="EMBL" id="AE016828">
    <property type="protein sequence ID" value="AAO90718.2"/>
    <property type="molecule type" value="Genomic_DNA"/>
</dbReference>
<evidence type="ECO:0000313" key="2">
    <source>
        <dbReference type="EMBL" id="AAO90718.2"/>
    </source>
</evidence>
<feature type="transmembrane region" description="Helical" evidence="1">
    <location>
        <begin position="393"/>
        <end position="410"/>
    </location>
</feature>
<feature type="transmembrane region" description="Helical" evidence="1">
    <location>
        <begin position="310"/>
        <end position="332"/>
    </location>
</feature>
<evidence type="ECO:0000313" key="3">
    <source>
        <dbReference type="Proteomes" id="UP000002671"/>
    </source>
</evidence>
<evidence type="ECO:0000256" key="1">
    <source>
        <dbReference type="SAM" id="Phobius"/>
    </source>
</evidence>
<dbReference type="KEGG" id="cbu:CBU_1209"/>
<accession>Q83CB8</accession>
<feature type="transmembrane region" description="Helical" evidence="1">
    <location>
        <begin position="422"/>
        <end position="444"/>
    </location>
</feature>
<feature type="transmembrane region" description="Helical" evidence="1">
    <location>
        <begin position="352"/>
        <end position="372"/>
    </location>
</feature>
<dbReference type="HOGENOM" id="CLU_530733_0_0_6"/>
<name>Q83CB8_COXBU</name>
<protein>
    <submittedName>
        <fullName evidence="2">Hypothetical membrane spanning protein</fullName>
    </submittedName>
</protein>
<keyword evidence="1" id="KW-0812">Transmembrane</keyword>
<dbReference type="Proteomes" id="UP000002671">
    <property type="component" value="Chromosome"/>
</dbReference>
<keyword evidence="3" id="KW-1185">Reference proteome</keyword>
<organism evidence="2 3">
    <name type="scientific">Coxiella burnetii (strain RSA 493 / Nine Mile phase I)</name>
    <dbReference type="NCBI Taxonomy" id="227377"/>
    <lineage>
        <taxon>Bacteria</taxon>
        <taxon>Pseudomonadati</taxon>
        <taxon>Pseudomonadota</taxon>
        <taxon>Gammaproteobacteria</taxon>
        <taxon>Legionellales</taxon>
        <taxon>Coxiellaceae</taxon>
        <taxon>Coxiella</taxon>
    </lineage>
</organism>
<dbReference type="AlphaFoldDB" id="Q83CB8"/>
<feature type="transmembrane region" description="Helical" evidence="1">
    <location>
        <begin position="69"/>
        <end position="92"/>
    </location>
</feature>
<reference evidence="2 3" key="2">
    <citation type="journal article" date="2009" name="Infect. Immun.">
        <title>Comparative genomics reveal extensive transposon-mediated genomic plasticity and diversity among potential effector proteins within the genus Coxiella.</title>
        <authorList>
            <person name="Beare P.A."/>
            <person name="Unsworth N."/>
            <person name="Andoh M."/>
            <person name="Voth D.E."/>
            <person name="Omsland A."/>
            <person name="Gilk S.D."/>
            <person name="Williams K.P."/>
            <person name="Sobral B.W."/>
            <person name="Kupko J.J.III."/>
            <person name="Porcella S.F."/>
            <person name="Samuel J.E."/>
            <person name="Heinzen R.A."/>
        </authorList>
    </citation>
    <scope>NUCLEOTIDE SEQUENCE [LARGE SCALE GENOMIC DNA]</scope>
    <source>
        <strain evidence="3">RSA 493 / Nine Mile phase I</strain>
    </source>
</reference>
<proteinExistence type="predicted"/>
<dbReference type="RefSeq" id="WP_010958075.1">
    <property type="nucleotide sequence ID" value="NC_002971.4"/>
</dbReference>